<dbReference type="Proteomes" id="UP000184212">
    <property type="component" value="Unassembled WGS sequence"/>
</dbReference>
<evidence type="ECO:0000256" key="2">
    <source>
        <dbReference type="ARBA" id="ARBA00022723"/>
    </source>
</evidence>
<dbReference type="InterPro" id="IPR007837">
    <property type="entry name" value="DinB"/>
</dbReference>
<reference evidence="4 5" key="1">
    <citation type="submission" date="2016-11" db="EMBL/GenBank/DDBJ databases">
        <authorList>
            <person name="Jaros S."/>
            <person name="Januszkiewicz K."/>
            <person name="Wedrychowicz H."/>
        </authorList>
    </citation>
    <scope>NUCLEOTIDE SEQUENCE [LARGE SCALE GENOMIC DNA]</scope>
    <source>
        <strain evidence="4 5">DSM 24574</strain>
    </source>
</reference>
<dbReference type="SUPFAM" id="SSF109854">
    <property type="entry name" value="DinB/YfiT-like putative metalloenzymes"/>
    <property type="match status" value="1"/>
</dbReference>
<sequence length="181" mass="20809">MTIEIETPTQMSTTILSTLVHDMAVYNQWANQTLVDFLRQKPEELLYKEVASSFPGLKATIEHIWDTQRFWLCVIQKTTPPTSFRFEPFQGTAEEAFEGLMENSKALTTFIQTLDDAGLQEPVSFDSPWVKGTQARFEFIHQVLNHSTYHRGQVVTIGRQLGFTDAPMTDYNFYLMMVKGK</sequence>
<evidence type="ECO:0000313" key="5">
    <source>
        <dbReference type="Proteomes" id="UP000184212"/>
    </source>
</evidence>
<accession>A0A1M5RZ65</accession>
<feature type="binding site" evidence="3">
    <location>
        <position position="146"/>
    </location>
    <ligand>
        <name>a divalent metal cation</name>
        <dbReference type="ChEBI" id="CHEBI:60240"/>
    </ligand>
</feature>
<organism evidence="4 5">
    <name type="scientific">Chryseolinea serpens</name>
    <dbReference type="NCBI Taxonomy" id="947013"/>
    <lineage>
        <taxon>Bacteria</taxon>
        <taxon>Pseudomonadati</taxon>
        <taxon>Bacteroidota</taxon>
        <taxon>Cytophagia</taxon>
        <taxon>Cytophagales</taxon>
        <taxon>Fulvivirgaceae</taxon>
        <taxon>Chryseolinea</taxon>
    </lineage>
</organism>
<dbReference type="STRING" id="947013.SAMN04488109_3659"/>
<comment type="similarity">
    <text evidence="1">Belongs to the DinB family.</text>
</comment>
<evidence type="ECO:0000256" key="1">
    <source>
        <dbReference type="ARBA" id="ARBA00008635"/>
    </source>
</evidence>
<dbReference type="PANTHER" id="PTHR37302">
    <property type="entry name" value="SLR1116 PROTEIN"/>
    <property type="match status" value="1"/>
</dbReference>
<name>A0A1M5RZ65_9BACT</name>
<evidence type="ECO:0000256" key="3">
    <source>
        <dbReference type="PIRSR" id="PIRSR607837-1"/>
    </source>
</evidence>
<dbReference type="EMBL" id="FQWQ01000002">
    <property type="protein sequence ID" value="SHH31464.1"/>
    <property type="molecule type" value="Genomic_DNA"/>
</dbReference>
<dbReference type="RefSeq" id="WP_073136691.1">
    <property type="nucleotide sequence ID" value="NZ_FQWQ01000002.1"/>
</dbReference>
<feature type="binding site" evidence="3">
    <location>
        <position position="150"/>
    </location>
    <ligand>
        <name>a divalent metal cation</name>
        <dbReference type="ChEBI" id="CHEBI:60240"/>
    </ligand>
</feature>
<dbReference type="Pfam" id="PF05163">
    <property type="entry name" value="DinB"/>
    <property type="match status" value="1"/>
</dbReference>
<feature type="binding site" evidence="3">
    <location>
        <position position="63"/>
    </location>
    <ligand>
        <name>a divalent metal cation</name>
        <dbReference type="ChEBI" id="CHEBI:60240"/>
    </ligand>
</feature>
<keyword evidence="2 3" id="KW-0479">Metal-binding</keyword>
<dbReference type="InterPro" id="IPR034660">
    <property type="entry name" value="DinB/YfiT-like"/>
</dbReference>
<dbReference type="Gene3D" id="1.20.120.450">
    <property type="entry name" value="dinb family like domain"/>
    <property type="match status" value="1"/>
</dbReference>
<dbReference type="PANTHER" id="PTHR37302:SF3">
    <property type="entry name" value="DAMAGE-INDUCIBLE PROTEIN DINB"/>
    <property type="match status" value="1"/>
</dbReference>
<keyword evidence="5" id="KW-1185">Reference proteome</keyword>
<evidence type="ECO:0000313" key="4">
    <source>
        <dbReference type="EMBL" id="SHH31464.1"/>
    </source>
</evidence>
<gene>
    <name evidence="4" type="ORF">SAMN04488109_3659</name>
</gene>
<proteinExistence type="inferred from homology"/>
<protein>
    <submittedName>
        <fullName evidence="4">Uncharacterized damage-inducible protein DinB (Forms a four-helix bundle)</fullName>
    </submittedName>
</protein>
<dbReference type="AlphaFoldDB" id="A0A1M5RZ65"/>
<dbReference type="OrthoDB" id="9811413at2"/>
<dbReference type="GO" id="GO:0046872">
    <property type="term" value="F:metal ion binding"/>
    <property type="evidence" value="ECO:0007669"/>
    <property type="project" value="UniProtKB-KW"/>
</dbReference>